<dbReference type="GO" id="GO:0045893">
    <property type="term" value="P:positive regulation of DNA-templated transcription"/>
    <property type="evidence" value="ECO:0007669"/>
    <property type="project" value="UniProtKB-ARBA"/>
</dbReference>
<comment type="caution">
    <text evidence="3">The sequence shown here is derived from an EMBL/GenBank/DDBJ whole genome shotgun (WGS) entry which is preliminary data.</text>
</comment>
<dbReference type="GO" id="GO:0000981">
    <property type="term" value="F:DNA-binding transcription factor activity, RNA polymerase II-specific"/>
    <property type="evidence" value="ECO:0007669"/>
    <property type="project" value="TreeGrafter"/>
</dbReference>
<accession>A0A7K7AVD9</accession>
<dbReference type="InterPro" id="IPR036388">
    <property type="entry name" value="WH-like_DNA-bd_sf"/>
</dbReference>
<proteinExistence type="predicted"/>
<protein>
    <submittedName>
        <fullName evidence="3">IRF3 factor</fullName>
    </submittedName>
</protein>
<feature type="compositionally biased region" description="Low complexity" evidence="1">
    <location>
        <begin position="73"/>
        <end position="88"/>
    </location>
</feature>
<feature type="region of interest" description="Disordered" evidence="1">
    <location>
        <begin position="257"/>
        <end position="279"/>
    </location>
</feature>
<dbReference type="SUPFAM" id="SSF46785">
    <property type="entry name" value="Winged helix' DNA-binding domain"/>
    <property type="match status" value="1"/>
</dbReference>
<dbReference type="Gene3D" id="1.10.10.10">
    <property type="entry name" value="Winged helix-like DNA-binding domain superfamily/Winged helix DNA-binding domain"/>
    <property type="match status" value="1"/>
</dbReference>
<dbReference type="PRINTS" id="PR00267">
    <property type="entry name" value="INTFRNREGFCT"/>
</dbReference>
<dbReference type="GO" id="GO:0005634">
    <property type="term" value="C:nucleus"/>
    <property type="evidence" value="ECO:0007669"/>
    <property type="project" value="TreeGrafter"/>
</dbReference>
<name>A0A7K7AVD9_9AVES</name>
<dbReference type="GO" id="GO:0000978">
    <property type="term" value="F:RNA polymerase II cis-regulatory region sequence-specific DNA binding"/>
    <property type="evidence" value="ECO:0007669"/>
    <property type="project" value="TreeGrafter"/>
</dbReference>
<dbReference type="SMART" id="SM01243">
    <property type="entry name" value="IRF-3"/>
    <property type="match status" value="1"/>
</dbReference>
<evidence type="ECO:0000256" key="1">
    <source>
        <dbReference type="SAM" id="MobiDB-lite"/>
    </source>
</evidence>
<dbReference type="SMART" id="SM00348">
    <property type="entry name" value="IRF"/>
    <property type="match status" value="1"/>
</dbReference>
<evidence type="ECO:0000313" key="3">
    <source>
        <dbReference type="EMBL" id="NWY00086.1"/>
    </source>
</evidence>
<feature type="region of interest" description="Disordered" evidence="1">
    <location>
        <begin position="183"/>
        <end position="203"/>
    </location>
</feature>
<dbReference type="PROSITE" id="PS51507">
    <property type="entry name" value="IRF_2"/>
    <property type="match status" value="1"/>
</dbReference>
<keyword evidence="4" id="KW-1185">Reference proteome</keyword>
<reference evidence="3 4" key="1">
    <citation type="submission" date="2019-09" db="EMBL/GenBank/DDBJ databases">
        <title>Bird 10,000 Genomes (B10K) Project - Family phase.</title>
        <authorList>
            <person name="Zhang G."/>
        </authorList>
    </citation>
    <scope>NUCLEOTIDE SEQUENCE [LARGE SCALE GENOMIC DNA]</scope>
    <source>
        <strain evidence="3">B10K-MSB-03</strain>
    </source>
</reference>
<dbReference type="AlphaFoldDB" id="A0A7K7AVD9"/>
<dbReference type="InterPro" id="IPR036390">
    <property type="entry name" value="WH_DNA-bd_sf"/>
</dbReference>
<dbReference type="PANTHER" id="PTHR11949:SF2">
    <property type="entry name" value="INTERFERON REGULATORY FACTOR 7"/>
    <property type="match status" value="1"/>
</dbReference>
<dbReference type="InterPro" id="IPR019471">
    <property type="entry name" value="Interferon_reg_factor-3"/>
</dbReference>
<evidence type="ECO:0000259" key="2">
    <source>
        <dbReference type="PROSITE" id="PS51507"/>
    </source>
</evidence>
<dbReference type="CDD" id="cd00103">
    <property type="entry name" value="IRF"/>
    <property type="match status" value="1"/>
</dbReference>
<feature type="region of interest" description="Disordered" evidence="1">
    <location>
        <begin position="73"/>
        <end position="103"/>
    </location>
</feature>
<dbReference type="PANTHER" id="PTHR11949">
    <property type="entry name" value="INTERFERON REGULATORY FACTOR"/>
    <property type="match status" value="1"/>
</dbReference>
<evidence type="ECO:0000313" key="4">
    <source>
        <dbReference type="Proteomes" id="UP000531938"/>
    </source>
</evidence>
<dbReference type="Gene3D" id="2.60.200.10">
    <property type="match status" value="1"/>
</dbReference>
<dbReference type="GO" id="GO:0002376">
    <property type="term" value="P:immune system process"/>
    <property type="evidence" value="ECO:0007669"/>
    <property type="project" value="TreeGrafter"/>
</dbReference>
<sequence>LLRGRPRRQRQPLRFGPWLLEAVSSGQYPGLCWLDGARTAFRVPWKHNGRKDVSSSDVQVFKVGAPGAVRAAGAAAAARPPTASTSPRQDWARASGRYQPEREDPARWKTNFRCALRSTRMFEQLQDCSKSDEDPHKVYRVVARYPGRGRGARAPCSHWALSPLARCPPQPVLELDLRLLSLENSPPEGTQGRAATGTEHLEAPGPVDGIKAELAAPLDELQWVLQQCKLGQPAPGWGTVPGQCCRLQLSAAGASSALQAPGGPAASQPAHPQEGTSTARRPWSWRRCRALRRSRSCCRTRCCCRTRGPLGSNALVTAPAGLGIPLPLDISIFYRGTLFHREEVSSSRCLLAYQGAEGAGALLPGLPWLVRFPSPAGLADHKQRRFTEELLHNTGLLLEQRDNKIFAQRLNKCKVYWALSGQLDVGNLSPKVLCRNQETEIFDFTAFYAELKDFRDCRRKHSPDFTIFLCFGQCLSNTKPKESKLILVKLVPKFCEYLRDQVLQQGASSLNSSSLNLQLSNSFSLFELIEQYNMQLD</sequence>
<dbReference type="Pfam" id="PF00605">
    <property type="entry name" value="IRF"/>
    <property type="match status" value="2"/>
</dbReference>
<dbReference type="InterPro" id="IPR001346">
    <property type="entry name" value="Interferon_reg_fact_DNA-bd_dom"/>
</dbReference>
<dbReference type="SUPFAM" id="SSF49879">
    <property type="entry name" value="SMAD/FHA domain"/>
    <property type="match status" value="1"/>
</dbReference>
<dbReference type="EMBL" id="VZSH01000062">
    <property type="protein sequence ID" value="NWY00086.1"/>
    <property type="molecule type" value="Genomic_DNA"/>
</dbReference>
<feature type="non-terminal residue" evidence="3">
    <location>
        <position position="537"/>
    </location>
</feature>
<feature type="non-terminal residue" evidence="3">
    <location>
        <position position="1"/>
    </location>
</feature>
<dbReference type="Pfam" id="PF10401">
    <property type="entry name" value="IRF-3"/>
    <property type="match status" value="1"/>
</dbReference>
<feature type="domain" description="IRF tryptophan pentad repeat" evidence="2">
    <location>
        <begin position="12"/>
        <end position="143"/>
    </location>
</feature>
<feature type="compositionally biased region" description="Low complexity" evidence="1">
    <location>
        <begin position="257"/>
        <end position="270"/>
    </location>
</feature>
<gene>
    <name evidence="3" type="primary">Irf3</name>
    <name evidence="3" type="ORF">NOTORN_R12156</name>
</gene>
<organism evidence="3 4">
    <name type="scientific">Nothoprocta ornata</name>
    <dbReference type="NCBI Taxonomy" id="83376"/>
    <lineage>
        <taxon>Eukaryota</taxon>
        <taxon>Metazoa</taxon>
        <taxon>Chordata</taxon>
        <taxon>Craniata</taxon>
        <taxon>Vertebrata</taxon>
        <taxon>Euteleostomi</taxon>
        <taxon>Archelosauria</taxon>
        <taxon>Archosauria</taxon>
        <taxon>Dinosauria</taxon>
        <taxon>Saurischia</taxon>
        <taxon>Theropoda</taxon>
        <taxon>Coelurosauria</taxon>
        <taxon>Aves</taxon>
        <taxon>Palaeognathae</taxon>
        <taxon>Tinamiformes</taxon>
        <taxon>Tinamidae</taxon>
        <taxon>Nothoprocta</taxon>
    </lineage>
</organism>
<dbReference type="Proteomes" id="UP000531938">
    <property type="component" value="Unassembled WGS sequence"/>
</dbReference>
<dbReference type="InterPro" id="IPR008984">
    <property type="entry name" value="SMAD_FHA_dom_sf"/>
</dbReference>
<dbReference type="InterPro" id="IPR017855">
    <property type="entry name" value="SMAD-like_dom_sf"/>
</dbReference>